<dbReference type="PANTHER" id="PTHR44489">
    <property type="match status" value="1"/>
</dbReference>
<dbReference type="SUPFAM" id="SSF90229">
    <property type="entry name" value="CCCH zinc finger"/>
    <property type="match status" value="1"/>
</dbReference>
<dbReference type="InterPro" id="IPR036322">
    <property type="entry name" value="WD40_repeat_dom_sf"/>
</dbReference>
<comment type="caution">
    <text evidence="7">The sequence shown here is derived from an EMBL/GenBank/DDBJ whole genome shotgun (WGS) entry which is preliminary data.</text>
</comment>
<feature type="repeat" description="WD" evidence="4">
    <location>
        <begin position="389"/>
        <end position="418"/>
    </location>
</feature>
<keyword evidence="4" id="KW-0853">WD repeat</keyword>
<dbReference type="EMBL" id="QZWG01000015">
    <property type="protein sequence ID" value="RZB65068.1"/>
    <property type="molecule type" value="Genomic_DNA"/>
</dbReference>
<evidence type="ECO:0000256" key="1">
    <source>
        <dbReference type="ARBA" id="ARBA00022723"/>
    </source>
</evidence>
<feature type="non-terminal residue" evidence="7">
    <location>
        <position position="1"/>
    </location>
</feature>
<dbReference type="AlphaFoldDB" id="A0A445GUV6"/>
<dbReference type="PROSITE" id="PS50103">
    <property type="entry name" value="ZF_C3H1"/>
    <property type="match status" value="2"/>
</dbReference>
<organism evidence="7 8">
    <name type="scientific">Glycine soja</name>
    <name type="common">Wild soybean</name>
    <dbReference type="NCBI Taxonomy" id="3848"/>
    <lineage>
        <taxon>Eukaryota</taxon>
        <taxon>Viridiplantae</taxon>
        <taxon>Streptophyta</taxon>
        <taxon>Embryophyta</taxon>
        <taxon>Tracheophyta</taxon>
        <taxon>Spermatophyta</taxon>
        <taxon>Magnoliopsida</taxon>
        <taxon>eudicotyledons</taxon>
        <taxon>Gunneridae</taxon>
        <taxon>Pentapetalae</taxon>
        <taxon>rosids</taxon>
        <taxon>fabids</taxon>
        <taxon>Fabales</taxon>
        <taxon>Fabaceae</taxon>
        <taxon>Papilionoideae</taxon>
        <taxon>50 kb inversion clade</taxon>
        <taxon>NPAAA clade</taxon>
        <taxon>indigoferoid/millettioid clade</taxon>
        <taxon>Phaseoleae</taxon>
        <taxon>Glycine</taxon>
        <taxon>Glycine subgen. Soja</taxon>
    </lineage>
</organism>
<feature type="zinc finger region" description="C3H1-type" evidence="5">
    <location>
        <begin position="122"/>
        <end position="148"/>
    </location>
</feature>
<dbReference type="SUPFAM" id="SSF50978">
    <property type="entry name" value="WD40 repeat-like"/>
    <property type="match status" value="1"/>
</dbReference>
<reference evidence="7 8" key="1">
    <citation type="submission" date="2018-09" db="EMBL/GenBank/DDBJ databases">
        <title>A high-quality reference genome of wild soybean provides a powerful tool to mine soybean genomes.</title>
        <authorList>
            <person name="Xie M."/>
            <person name="Chung C.Y.L."/>
            <person name="Li M.-W."/>
            <person name="Wong F.-L."/>
            <person name="Chan T.-F."/>
            <person name="Lam H.-M."/>
        </authorList>
    </citation>
    <scope>NUCLEOTIDE SEQUENCE [LARGE SCALE GENOMIC DNA]</scope>
    <source>
        <strain evidence="8">cv. W05</strain>
        <tissue evidence="7">Hypocotyl of etiolated seedlings</tissue>
    </source>
</reference>
<sequence length="516" mass="57658">NPSRGASVTVPRRYREQIREDFPSFFTVLRSFFGLQSREKGESKEFSKESKEGLVNDHLYPIDLRNQEKKSISMNLGSMIEREEKRLVYRVRCSSDENNEEEEMEEGIGNIMDTKFARRTERIGRTTCSYWRAGKCNRNPCRFVHIETPSPPAACGYGNTAYSYGKIPHSSSENTPKYGSKKVLLRDNGDRGDAIRVAKAFKKSSPRICKYWINNNCVHGEQCMYLYSWFRGDGFSTVTKLQEHKKVITGIALPVGSDKLYSGSTDGTVRIWDCHTGQCAKVINLGAEVASLISEGSWIFVGLQNAVKAWNIQTMSEFTLDGPKGRVRAMTVGNNTLFAGAEDGVIFAWRGSSKADSPFELVASLTGHTKAVVCLAVWHMDTLQCTMTLNDHTDAVTSLICWDQYLLSSSSDRTIKVWACIEAGSLEVIYTHTEENGVVSLFGMPDAEGKPILFSSCRDNSVHMYELPSFSERGRLFAKKDVALIELGPGGLFFTGDESGLLMVWKWLEVPKVASS</sequence>
<keyword evidence="2 5" id="KW-0863">Zinc-finger</keyword>
<accession>A0A445GUV6</accession>
<dbReference type="Gene3D" id="3.30.1370.210">
    <property type="match status" value="1"/>
</dbReference>
<dbReference type="Pfam" id="PF00400">
    <property type="entry name" value="WD40"/>
    <property type="match status" value="2"/>
</dbReference>
<keyword evidence="8" id="KW-1185">Reference proteome</keyword>
<dbReference type="PANTHER" id="PTHR44489:SF14">
    <property type="entry name" value="ZINC FINGER CCCH DOMAIN-CONTAINING PROTEIN 59-RELATED"/>
    <property type="match status" value="1"/>
</dbReference>
<dbReference type="InterPro" id="IPR000571">
    <property type="entry name" value="Znf_CCCH"/>
</dbReference>
<evidence type="ECO:0000256" key="3">
    <source>
        <dbReference type="ARBA" id="ARBA00022833"/>
    </source>
</evidence>
<dbReference type="InterPro" id="IPR036855">
    <property type="entry name" value="Znf_CCCH_sf"/>
</dbReference>
<dbReference type="SMART" id="SM00320">
    <property type="entry name" value="WD40"/>
    <property type="match status" value="5"/>
</dbReference>
<evidence type="ECO:0000256" key="4">
    <source>
        <dbReference type="PROSITE-ProRule" id="PRU00221"/>
    </source>
</evidence>
<name>A0A445GUV6_GLYSO</name>
<dbReference type="PROSITE" id="PS50294">
    <property type="entry name" value="WD_REPEATS_REGION"/>
    <property type="match status" value="1"/>
</dbReference>
<dbReference type="InterPro" id="IPR044715">
    <property type="entry name" value="WDR86-like"/>
</dbReference>
<feature type="domain" description="C3H1-type" evidence="6">
    <location>
        <begin position="203"/>
        <end position="230"/>
    </location>
</feature>
<keyword evidence="3 5" id="KW-0862">Zinc</keyword>
<feature type="repeat" description="WD" evidence="4">
    <location>
        <begin position="241"/>
        <end position="282"/>
    </location>
</feature>
<dbReference type="Proteomes" id="UP000289340">
    <property type="component" value="Chromosome 15"/>
</dbReference>
<feature type="zinc finger region" description="C3H1-type" evidence="5">
    <location>
        <begin position="203"/>
        <end position="230"/>
    </location>
</feature>
<dbReference type="PROSITE" id="PS50082">
    <property type="entry name" value="WD_REPEATS_2"/>
    <property type="match status" value="2"/>
</dbReference>
<evidence type="ECO:0000256" key="2">
    <source>
        <dbReference type="ARBA" id="ARBA00022771"/>
    </source>
</evidence>
<evidence type="ECO:0000313" key="7">
    <source>
        <dbReference type="EMBL" id="RZB65068.1"/>
    </source>
</evidence>
<dbReference type="Gene3D" id="2.130.10.10">
    <property type="entry name" value="YVTN repeat-like/Quinoprotein amine dehydrogenase"/>
    <property type="match status" value="2"/>
</dbReference>
<dbReference type="GO" id="GO:0008270">
    <property type="term" value="F:zinc ion binding"/>
    <property type="evidence" value="ECO:0007669"/>
    <property type="project" value="UniProtKB-KW"/>
</dbReference>
<feature type="domain" description="C3H1-type" evidence="6">
    <location>
        <begin position="122"/>
        <end position="148"/>
    </location>
</feature>
<evidence type="ECO:0000256" key="5">
    <source>
        <dbReference type="PROSITE-ProRule" id="PRU00723"/>
    </source>
</evidence>
<keyword evidence="1 5" id="KW-0479">Metal-binding</keyword>
<dbReference type="SMART" id="SM00356">
    <property type="entry name" value="ZnF_C3H1"/>
    <property type="match status" value="2"/>
</dbReference>
<evidence type="ECO:0000313" key="8">
    <source>
        <dbReference type="Proteomes" id="UP000289340"/>
    </source>
</evidence>
<protein>
    <submittedName>
        <fullName evidence="7">Zinc finger CCCH domain-containing protein 48</fullName>
    </submittedName>
</protein>
<evidence type="ECO:0000259" key="6">
    <source>
        <dbReference type="PROSITE" id="PS50103"/>
    </source>
</evidence>
<dbReference type="InterPro" id="IPR015943">
    <property type="entry name" value="WD40/YVTN_repeat-like_dom_sf"/>
</dbReference>
<proteinExistence type="predicted"/>
<gene>
    <name evidence="7" type="ORF">D0Y65_041214</name>
</gene>
<dbReference type="InterPro" id="IPR001680">
    <property type="entry name" value="WD40_rpt"/>
</dbReference>